<gene>
    <name evidence="3" type="ORF">SAMN05421676_102285</name>
</gene>
<reference evidence="4" key="1">
    <citation type="submission" date="2016-10" db="EMBL/GenBank/DDBJ databases">
        <authorList>
            <person name="Varghese N."/>
            <person name="Submissions S."/>
        </authorList>
    </citation>
    <scope>NUCLEOTIDE SEQUENCE [LARGE SCALE GENOMIC DNA]</scope>
    <source>
        <strain evidence="4">CGMCC 1.3566</strain>
    </source>
</reference>
<feature type="domain" description="Putative zinc-finger" evidence="2">
    <location>
        <begin position="11"/>
        <end position="37"/>
    </location>
</feature>
<sequence length="233" mass="27730">MMRNHLTEETIIDYIEHELSREKAEEVQNHLNVCSQCKELHHFWTHTLNEEVDIPETQQKHIWKQLSANVQHNRKRYFKTWYKGIMVASIAALLFMTGFFTGGRITNHETAPNTTKNAQSESFVIDTDTEIYDLVHTSSGDNKGYAWYNPVRKEMILYIDEDLQERMRADIETSHSTISKGPINLNNEHKYFYIKDHQLQEFYRLILTNQFNQNPISSYEFRAVQLNNREIWK</sequence>
<keyword evidence="4" id="KW-1185">Reference proteome</keyword>
<dbReference type="Proteomes" id="UP000199095">
    <property type="component" value="Unassembled WGS sequence"/>
</dbReference>
<dbReference type="InterPro" id="IPR027383">
    <property type="entry name" value="Znf_put"/>
</dbReference>
<dbReference type="Pfam" id="PF13490">
    <property type="entry name" value="zf-HC2"/>
    <property type="match status" value="1"/>
</dbReference>
<evidence type="ECO:0000313" key="3">
    <source>
        <dbReference type="EMBL" id="SES98905.1"/>
    </source>
</evidence>
<evidence type="ECO:0000256" key="1">
    <source>
        <dbReference type="SAM" id="Phobius"/>
    </source>
</evidence>
<keyword evidence="1" id="KW-0812">Transmembrane</keyword>
<proteinExistence type="predicted"/>
<accession>A0A1I0AXE9</accession>
<feature type="transmembrane region" description="Helical" evidence="1">
    <location>
        <begin position="81"/>
        <end position="100"/>
    </location>
</feature>
<evidence type="ECO:0000313" key="4">
    <source>
        <dbReference type="Proteomes" id="UP000199095"/>
    </source>
</evidence>
<keyword evidence="1" id="KW-0472">Membrane</keyword>
<dbReference type="STRING" id="237682.SAMN05421676_102285"/>
<name>A0A1I0AXE9_9BACI</name>
<protein>
    <recommendedName>
        <fullName evidence="2">Putative zinc-finger domain-containing protein</fullName>
    </recommendedName>
</protein>
<dbReference type="EMBL" id="FOHJ01000002">
    <property type="protein sequence ID" value="SES98905.1"/>
    <property type="molecule type" value="Genomic_DNA"/>
</dbReference>
<dbReference type="AlphaFoldDB" id="A0A1I0AXE9"/>
<evidence type="ECO:0000259" key="2">
    <source>
        <dbReference type="Pfam" id="PF13490"/>
    </source>
</evidence>
<organism evidence="3 4">
    <name type="scientific">Salinibacillus kushneri</name>
    <dbReference type="NCBI Taxonomy" id="237682"/>
    <lineage>
        <taxon>Bacteria</taxon>
        <taxon>Bacillati</taxon>
        <taxon>Bacillota</taxon>
        <taxon>Bacilli</taxon>
        <taxon>Bacillales</taxon>
        <taxon>Bacillaceae</taxon>
        <taxon>Salinibacillus</taxon>
    </lineage>
</organism>
<keyword evidence="1" id="KW-1133">Transmembrane helix</keyword>